<sequence length="123" mass="14831">MMIDGSLDWQRGQYDRWDKGVSWFAPHRDASEGRYRLRLHFREYTVHMLGNLIDGRYEPRNVVERHWIAEYDHPTEPGVIIVPSELYRGHDLRAARRAAEKHHLESRRKLAWARYHRENDPPC</sequence>
<evidence type="ECO:0000313" key="2">
    <source>
        <dbReference type="Proteomes" id="UP000192434"/>
    </source>
</evidence>
<comment type="caution">
    <text evidence="1">The sequence shown here is derived from an EMBL/GenBank/DDBJ whole genome shotgun (WGS) entry which is preliminary data.</text>
</comment>
<reference evidence="1 2" key="1">
    <citation type="submission" date="2016-12" db="EMBL/GenBank/DDBJ databases">
        <title>The new phylogeny of genus Mycobacterium.</title>
        <authorList>
            <person name="Tortoli E."/>
            <person name="Trovato A."/>
            <person name="Cirillo D.M."/>
        </authorList>
    </citation>
    <scope>NUCLEOTIDE SEQUENCE [LARGE SCALE GENOMIC DNA]</scope>
    <source>
        <strain evidence="1 2">CCUG 66554</strain>
    </source>
</reference>
<dbReference type="EMBL" id="MVII01000019">
    <property type="protein sequence ID" value="ORB55288.1"/>
    <property type="molecule type" value="Genomic_DNA"/>
</dbReference>
<gene>
    <name evidence="1" type="ORF">BST43_15600</name>
</gene>
<evidence type="ECO:0000313" key="1">
    <source>
        <dbReference type="EMBL" id="ORB55288.1"/>
    </source>
</evidence>
<protein>
    <submittedName>
        <fullName evidence="1">Uncharacterized protein</fullName>
    </submittedName>
</protein>
<dbReference type="Proteomes" id="UP000192434">
    <property type="component" value="Unassembled WGS sequence"/>
</dbReference>
<dbReference type="AlphaFoldDB" id="A0A1X0J1U3"/>
<organism evidence="1 2">
    <name type="scientific">Mycobacteroides saopaulense</name>
    <dbReference type="NCBI Taxonomy" id="1578165"/>
    <lineage>
        <taxon>Bacteria</taxon>
        <taxon>Bacillati</taxon>
        <taxon>Actinomycetota</taxon>
        <taxon>Actinomycetes</taxon>
        <taxon>Mycobacteriales</taxon>
        <taxon>Mycobacteriaceae</taxon>
        <taxon>Mycobacteroides</taxon>
    </lineage>
</organism>
<proteinExistence type="predicted"/>
<name>A0A1X0J1U3_9MYCO</name>
<accession>A0A1X0J1U3</accession>